<sequence>MLRPLQRFAGRAYASHAHVAAHAHAPPSASADGCHERLLALQAPLTLPPLPTYADAPLEPATVHATAVVHPDARLGAGVEIGPFCVIGPDVELHEHVVVKAHVVIDGRTRIGAHTVIHSFASIGGAPQDKKHVRGLSSLEIGHSCIIREHVTINTGTNDGTTRVGDGCWVLASSHIGHDSYVGDGVVLSNAVCLAGHVRIDDFAIVGGQVGIKQFVHIGSLAMIGGQSAVDGDVLPFGLAFGNRAKLTGINLVGLRRRNVPRLEIKRLLQTFRYMYGLSCHNGFAPPLPLPPHDCIVARATAARAHFASTTETNVDMQRLEAMMAFVSSSPDRVRSALCMPA</sequence>
<evidence type="ECO:0000256" key="3">
    <source>
        <dbReference type="ARBA" id="ARBA00022679"/>
    </source>
</evidence>
<evidence type="ECO:0000256" key="5">
    <source>
        <dbReference type="ARBA" id="ARBA00023315"/>
    </source>
</evidence>
<dbReference type="InParanoid" id="T0RBA7"/>
<dbReference type="eggNOG" id="ENOG502QRGY">
    <property type="taxonomic scope" value="Eukaryota"/>
</dbReference>
<dbReference type="InterPro" id="IPR029098">
    <property type="entry name" value="Acetyltransf_C"/>
</dbReference>
<dbReference type="InterPro" id="IPR010137">
    <property type="entry name" value="Lipid_A_LpxA"/>
</dbReference>
<feature type="domain" description="UDP N-acetylglucosamine O-acyltransferase C-terminal" evidence="6">
    <location>
        <begin position="233"/>
        <end position="276"/>
    </location>
</feature>
<dbReference type="PANTHER" id="PTHR43480">
    <property type="entry name" value="ACYL-[ACYL-CARRIER-PROTEIN]--UDP-N-ACETYLGLUCOSAMINE O-ACYLTRANSFERASE"/>
    <property type="match status" value="1"/>
</dbReference>
<dbReference type="NCBIfam" id="TIGR01852">
    <property type="entry name" value="lipid_A_lpxA"/>
    <property type="match status" value="1"/>
</dbReference>
<dbReference type="InterPro" id="IPR001451">
    <property type="entry name" value="Hexapep"/>
</dbReference>
<dbReference type="EMBL" id="JH767184">
    <property type="protein sequence ID" value="EQC29443.1"/>
    <property type="molecule type" value="Genomic_DNA"/>
</dbReference>
<dbReference type="SUPFAM" id="SSF51161">
    <property type="entry name" value="Trimeric LpxA-like enzymes"/>
    <property type="match status" value="1"/>
</dbReference>
<evidence type="ECO:0000313" key="7">
    <source>
        <dbReference type="EMBL" id="EQC29443.1"/>
    </source>
</evidence>
<evidence type="ECO:0000256" key="2">
    <source>
        <dbReference type="ARBA" id="ARBA00022556"/>
    </source>
</evidence>
<organism evidence="7 8">
    <name type="scientific">Saprolegnia diclina (strain VS20)</name>
    <dbReference type="NCBI Taxonomy" id="1156394"/>
    <lineage>
        <taxon>Eukaryota</taxon>
        <taxon>Sar</taxon>
        <taxon>Stramenopiles</taxon>
        <taxon>Oomycota</taxon>
        <taxon>Saprolegniomycetes</taxon>
        <taxon>Saprolegniales</taxon>
        <taxon>Saprolegniaceae</taxon>
        <taxon>Saprolegnia</taxon>
    </lineage>
</organism>
<dbReference type="Pfam" id="PF13720">
    <property type="entry name" value="Acetyltransf_11"/>
    <property type="match status" value="1"/>
</dbReference>
<dbReference type="STRING" id="1156394.T0RBA7"/>
<dbReference type="RefSeq" id="XP_008617210.1">
    <property type="nucleotide sequence ID" value="XM_008618988.1"/>
</dbReference>
<dbReference type="Proteomes" id="UP000030762">
    <property type="component" value="Unassembled WGS sequence"/>
</dbReference>
<dbReference type="OrthoDB" id="25818at2759"/>
<dbReference type="NCBIfam" id="NF003657">
    <property type="entry name" value="PRK05289.1"/>
    <property type="match status" value="1"/>
</dbReference>
<reference evidence="7 8" key="1">
    <citation type="submission" date="2012-04" db="EMBL/GenBank/DDBJ databases">
        <title>The Genome Sequence of Saprolegnia declina VS20.</title>
        <authorList>
            <consortium name="The Broad Institute Genome Sequencing Platform"/>
            <person name="Russ C."/>
            <person name="Nusbaum C."/>
            <person name="Tyler B."/>
            <person name="van West P."/>
            <person name="Dieguez-Uribeondo J."/>
            <person name="de Bruijn I."/>
            <person name="Tripathy S."/>
            <person name="Jiang R."/>
            <person name="Young S.K."/>
            <person name="Zeng Q."/>
            <person name="Gargeya S."/>
            <person name="Fitzgerald M."/>
            <person name="Haas B."/>
            <person name="Abouelleil A."/>
            <person name="Alvarado L."/>
            <person name="Arachchi H.M."/>
            <person name="Berlin A."/>
            <person name="Chapman S.B."/>
            <person name="Goldberg J."/>
            <person name="Griggs A."/>
            <person name="Gujja S."/>
            <person name="Hansen M."/>
            <person name="Howarth C."/>
            <person name="Imamovic A."/>
            <person name="Larimer J."/>
            <person name="McCowen C."/>
            <person name="Montmayeur A."/>
            <person name="Murphy C."/>
            <person name="Neiman D."/>
            <person name="Pearson M."/>
            <person name="Priest M."/>
            <person name="Roberts A."/>
            <person name="Saif S."/>
            <person name="Shea T."/>
            <person name="Sisk P."/>
            <person name="Sykes S."/>
            <person name="Wortman J."/>
            <person name="Nusbaum C."/>
            <person name="Birren B."/>
        </authorList>
    </citation>
    <scope>NUCLEOTIDE SEQUENCE [LARGE SCALE GENOMIC DNA]</scope>
    <source>
        <strain evidence="7 8">VS20</strain>
    </source>
</reference>
<dbReference type="Gene3D" id="2.160.10.10">
    <property type="entry name" value="Hexapeptide repeat proteins"/>
    <property type="match status" value="1"/>
</dbReference>
<gene>
    <name evidence="7" type="ORF">SDRG_12905</name>
</gene>
<dbReference type="PROSITE" id="PS00101">
    <property type="entry name" value="HEXAPEP_TRANSFERASES"/>
    <property type="match status" value="1"/>
</dbReference>
<dbReference type="GO" id="GO:0009245">
    <property type="term" value="P:lipid A biosynthetic process"/>
    <property type="evidence" value="ECO:0007669"/>
    <property type="project" value="UniProtKB-KW"/>
</dbReference>
<keyword evidence="3 7" id="KW-0808">Transferase</keyword>
<evidence type="ECO:0000313" key="8">
    <source>
        <dbReference type="Proteomes" id="UP000030762"/>
    </source>
</evidence>
<dbReference type="InterPro" id="IPR018357">
    <property type="entry name" value="Hexapep_transf_CS"/>
</dbReference>
<keyword evidence="8" id="KW-1185">Reference proteome</keyword>
<dbReference type="Pfam" id="PF00132">
    <property type="entry name" value="Hexapep"/>
    <property type="match status" value="1"/>
</dbReference>
<dbReference type="GO" id="GO:0008780">
    <property type="term" value="F:acyl-[acyl-carrier-protein]-UDP-N-acetylglucosamine O-acyltransferase activity"/>
    <property type="evidence" value="ECO:0007669"/>
    <property type="project" value="InterPro"/>
</dbReference>
<keyword evidence="4" id="KW-0443">Lipid metabolism</keyword>
<keyword evidence="5 7" id="KW-0012">Acyltransferase</keyword>
<name>T0RBA7_SAPDV</name>
<dbReference type="CDD" id="cd03351">
    <property type="entry name" value="LbH_UDP-GlcNAc_AT"/>
    <property type="match status" value="1"/>
</dbReference>
<dbReference type="AlphaFoldDB" id="T0RBA7"/>
<protein>
    <submittedName>
        <fullName evidence="7">UDP-N-acetylglucosamine acyltransferase</fullName>
    </submittedName>
</protein>
<keyword evidence="1" id="KW-0444">Lipid biosynthesis</keyword>
<evidence type="ECO:0000259" key="6">
    <source>
        <dbReference type="Pfam" id="PF13720"/>
    </source>
</evidence>
<dbReference type="GO" id="GO:0016020">
    <property type="term" value="C:membrane"/>
    <property type="evidence" value="ECO:0007669"/>
    <property type="project" value="GOC"/>
</dbReference>
<dbReference type="VEuPathDB" id="FungiDB:SDRG_12905"/>
<evidence type="ECO:0000256" key="4">
    <source>
        <dbReference type="ARBA" id="ARBA00023098"/>
    </source>
</evidence>
<dbReference type="InterPro" id="IPR011004">
    <property type="entry name" value="Trimer_LpxA-like_sf"/>
</dbReference>
<accession>T0RBA7</accession>
<dbReference type="PANTHER" id="PTHR43480:SF1">
    <property type="entry name" value="ACYL-[ACYL-CARRIER-PROTEIN]--UDP-N-ACETYLGLUCOSAMINE O-ACYLTRANSFERASE, MITOCHONDRIAL-RELATED"/>
    <property type="match status" value="1"/>
</dbReference>
<dbReference type="GeneID" id="19953632"/>
<dbReference type="OMA" id="ECVTINR"/>
<evidence type="ECO:0000256" key="1">
    <source>
        <dbReference type="ARBA" id="ARBA00022516"/>
    </source>
</evidence>
<keyword evidence="2" id="KW-0441">Lipid A biosynthesis</keyword>
<proteinExistence type="predicted"/>